<evidence type="ECO:0000256" key="1">
    <source>
        <dbReference type="SAM" id="Coils"/>
    </source>
</evidence>
<feature type="region of interest" description="Disordered" evidence="2">
    <location>
        <begin position="1"/>
        <end position="23"/>
    </location>
</feature>
<feature type="compositionally biased region" description="Basic and acidic residues" evidence="2">
    <location>
        <begin position="81"/>
        <end position="90"/>
    </location>
</feature>
<evidence type="ECO:0000313" key="4">
    <source>
        <dbReference type="EMBL" id="KAJ8435601.1"/>
    </source>
</evidence>
<dbReference type="Proteomes" id="UP001153076">
    <property type="component" value="Unassembled WGS sequence"/>
</dbReference>
<dbReference type="EMBL" id="JAKOGI010000402">
    <property type="protein sequence ID" value="KAJ8435601.1"/>
    <property type="molecule type" value="Genomic_DNA"/>
</dbReference>
<protein>
    <submittedName>
        <fullName evidence="3">Uncharacterized protein</fullName>
    </submittedName>
</protein>
<feature type="region of interest" description="Disordered" evidence="2">
    <location>
        <begin position="70"/>
        <end position="95"/>
    </location>
</feature>
<keyword evidence="5" id="KW-1185">Reference proteome</keyword>
<reference evidence="3" key="1">
    <citation type="submission" date="2022-04" db="EMBL/GenBank/DDBJ databases">
        <title>Carnegiea gigantea Genome sequencing and assembly v2.</title>
        <authorList>
            <person name="Copetti D."/>
            <person name="Sanderson M.J."/>
            <person name="Burquez A."/>
            <person name="Wojciechowski M.F."/>
        </authorList>
    </citation>
    <scope>NUCLEOTIDE SEQUENCE</scope>
    <source>
        <strain evidence="3">SGP5-SGP5p</strain>
        <tissue evidence="3">Aerial part</tissue>
    </source>
</reference>
<sequence>MKQLKEKQVPLPRKITHSNTKSGQITSARSIKLPLVPGLVLALSQLWIFLSYGGKDGNMPIVVEIFKETHQQKSSTLDEESSNKLPKDVRGPLPSGVELQAQFRVKKKENVSLHKSIDDLEDAHKREIKKLEDQMRIVLEMVMSTQPPLDASRGGATSGSDHDQDD</sequence>
<name>A0A9Q1GL44_9CARY</name>
<keyword evidence="1" id="KW-0175">Coiled coil</keyword>
<gene>
    <name evidence="3" type="ORF">Cgig2_006844</name>
    <name evidence="4" type="ORF">Cgig2_016425</name>
</gene>
<proteinExistence type="predicted"/>
<dbReference type="EMBL" id="JAKOGI010002171">
    <property type="protein sequence ID" value="KAJ8422711.1"/>
    <property type="molecule type" value="Genomic_DNA"/>
</dbReference>
<accession>A0A9Q1GL44</accession>
<evidence type="ECO:0000313" key="3">
    <source>
        <dbReference type="EMBL" id="KAJ8422711.1"/>
    </source>
</evidence>
<feature type="coiled-coil region" evidence="1">
    <location>
        <begin position="114"/>
        <end position="141"/>
    </location>
</feature>
<evidence type="ECO:0000256" key="2">
    <source>
        <dbReference type="SAM" id="MobiDB-lite"/>
    </source>
</evidence>
<dbReference type="AlphaFoldDB" id="A0A9Q1GL44"/>
<comment type="caution">
    <text evidence="3">The sequence shown here is derived from an EMBL/GenBank/DDBJ whole genome shotgun (WGS) entry which is preliminary data.</text>
</comment>
<organism evidence="3 5">
    <name type="scientific">Carnegiea gigantea</name>
    <dbReference type="NCBI Taxonomy" id="171969"/>
    <lineage>
        <taxon>Eukaryota</taxon>
        <taxon>Viridiplantae</taxon>
        <taxon>Streptophyta</taxon>
        <taxon>Embryophyta</taxon>
        <taxon>Tracheophyta</taxon>
        <taxon>Spermatophyta</taxon>
        <taxon>Magnoliopsida</taxon>
        <taxon>eudicotyledons</taxon>
        <taxon>Gunneridae</taxon>
        <taxon>Pentapetalae</taxon>
        <taxon>Caryophyllales</taxon>
        <taxon>Cactineae</taxon>
        <taxon>Cactaceae</taxon>
        <taxon>Cactoideae</taxon>
        <taxon>Echinocereeae</taxon>
        <taxon>Carnegiea</taxon>
    </lineage>
</organism>
<feature type="region of interest" description="Disordered" evidence="2">
    <location>
        <begin position="144"/>
        <end position="166"/>
    </location>
</feature>
<evidence type="ECO:0000313" key="5">
    <source>
        <dbReference type="Proteomes" id="UP001153076"/>
    </source>
</evidence>